<evidence type="ECO:0000313" key="2">
    <source>
        <dbReference type="EMBL" id="QOV88246.1"/>
    </source>
</evidence>
<keyword evidence="3" id="KW-1185">Reference proteome</keyword>
<feature type="domain" description="Type II secretion system protein GspE N-terminal" evidence="1">
    <location>
        <begin position="64"/>
        <end position="143"/>
    </location>
</feature>
<name>A0A7M2WS06_9BACT</name>
<accession>A0A7M2WS06</accession>
<dbReference type="Pfam" id="PF05157">
    <property type="entry name" value="MshEN"/>
    <property type="match status" value="1"/>
</dbReference>
<evidence type="ECO:0000259" key="1">
    <source>
        <dbReference type="Pfam" id="PF05157"/>
    </source>
</evidence>
<evidence type="ECO:0000313" key="3">
    <source>
        <dbReference type="Proteomes" id="UP000593765"/>
    </source>
</evidence>
<protein>
    <recommendedName>
        <fullName evidence="1">Type II secretion system protein GspE N-terminal domain-containing protein</fullName>
    </recommendedName>
</protein>
<dbReference type="Proteomes" id="UP000593765">
    <property type="component" value="Chromosome"/>
</dbReference>
<proteinExistence type="predicted"/>
<gene>
    <name evidence="2" type="ORF">IPV69_18585</name>
</gene>
<dbReference type="InterPro" id="IPR037257">
    <property type="entry name" value="T2SS_E_N_sf"/>
</dbReference>
<dbReference type="InterPro" id="IPR007831">
    <property type="entry name" value="T2SS_GspE_N"/>
</dbReference>
<dbReference type="RefSeq" id="WP_206291221.1">
    <property type="nucleotide sequence ID" value="NZ_CP063458.1"/>
</dbReference>
<dbReference type="EMBL" id="CP063458">
    <property type="protein sequence ID" value="QOV88246.1"/>
    <property type="molecule type" value="Genomic_DNA"/>
</dbReference>
<dbReference type="AlphaFoldDB" id="A0A7M2WS06"/>
<organism evidence="2 3">
    <name type="scientific">Humisphaera borealis</name>
    <dbReference type="NCBI Taxonomy" id="2807512"/>
    <lineage>
        <taxon>Bacteria</taxon>
        <taxon>Pseudomonadati</taxon>
        <taxon>Planctomycetota</taxon>
        <taxon>Phycisphaerae</taxon>
        <taxon>Tepidisphaerales</taxon>
        <taxon>Tepidisphaeraceae</taxon>
        <taxon>Humisphaera</taxon>
    </lineage>
</organism>
<dbReference type="SUPFAM" id="SSF160246">
    <property type="entry name" value="EspE N-terminal domain-like"/>
    <property type="match status" value="1"/>
</dbReference>
<dbReference type="KEGG" id="hbs:IPV69_18585"/>
<dbReference type="Gene3D" id="3.30.300.160">
    <property type="entry name" value="Type II secretion system, protein E, N-terminal domain"/>
    <property type="match status" value="1"/>
</dbReference>
<reference evidence="2 3" key="1">
    <citation type="submission" date="2020-10" db="EMBL/GenBank/DDBJ databases">
        <title>Wide distribution of Phycisphaera-like planctomycetes from WD2101 soil group in peatlands and genome analysis of the first cultivated representative.</title>
        <authorList>
            <person name="Dedysh S.N."/>
            <person name="Beletsky A.V."/>
            <person name="Ivanova A."/>
            <person name="Kulichevskaya I.S."/>
            <person name="Suzina N.E."/>
            <person name="Philippov D.A."/>
            <person name="Rakitin A.L."/>
            <person name="Mardanov A.V."/>
            <person name="Ravin N.V."/>
        </authorList>
    </citation>
    <scope>NUCLEOTIDE SEQUENCE [LARGE SCALE GENOMIC DNA]</scope>
    <source>
        <strain evidence="2 3">M1803</strain>
    </source>
</reference>
<sequence>MAGIPIGRLLVEQGVLTREQVKHILDVQRSSHRPFGDLAERLYGVDPRAVEDAWVQQYVSRTGAVNLDELDFDPSVLSVINARQAWQFHLMPIKRDEDSIHVATTAPNLIRCVNFATRRFNEPAHFVIASDRQVRQYMMRHYPVPQYVADYAAQMA</sequence>